<accession>A0A914Z592</accession>
<dbReference type="PANTHER" id="PTHR35040:SF9">
    <property type="entry name" value="4-LIKE CELL SURFACE PROTEIN, PUTATIVE (AFU_ORTHOLOGUE AFUA_4G14080)-RELATED"/>
    <property type="match status" value="1"/>
</dbReference>
<keyword evidence="1" id="KW-0732">Signal</keyword>
<proteinExistence type="predicted"/>
<evidence type="ECO:0000256" key="1">
    <source>
        <dbReference type="SAM" id="SignalP"/>
    </source>
</evidence>
<reference evidence="3" key="1">
    <citation type="submission" date="2022-11" db="UniProtKB">
        <authorList>
            <consortium name="WormBaseParasite"/>
        </authorList>
    </citation>
    <scope>IDENTIFICATION</scope>
</reference>
<dbReference type="AlphaFoldDB" id="A0A914Z592"/>
<dbReference type="InterPro" id="IPR021986">
    <property type="entry name" value="Spherulin4"/>
</dbReference>
<feature type="signal peptide" evidence="1">
    <location>
        <begin position="1"/>
        <end position="19"/>
    </location>
</feature>
<keyword evidence="2" id="KW-1185">Reference proteome</keyword>
<name>A0A914Z592_9BILA</name>
<organism evidence="2 3">
    <name type="scientific">Panagrolaimus superbus</name>
    <dbReference type="NCBI Taxonomy" id="310955"/>
    <lineage>
        <taxon>Eukaryota</taxon>
        <taxon>Metazoa</taxon>
        <taxon>Ecdysozoa</taxon>
        <taxon>Nematoda</taxon>
        <taxon>Chromadorea</taxon>
        <taxon>Rhabditida</taxon>
        <taxon>Tylenchina</taxon>
        <taxon>Panagrolaimomorpha</taxon>
        <taxon>Panagrolaimoidea</taxon>
        <taxon>Panagrolaimidae</taxon>
        <taxon>Panagrolaimus</taxon>
    </lineage>
</organism>
<feature type="chain" id="PRO_5037264395" evidence="1">
    <location>
        <begin position="20"/>
        <end position="241"/>
    </location>
</feature>
<protein>
    <submittedName>
        <fullName evidence="3">Spherulation-specific family 4</fullName>
    </submittedName>
</protein>
<dbReference type="WBParaSite" id="PSU_v2.g7849.t1">
    <property type="protein sequence ID" value="PSU_v2.g7849.t1"/>
    <property type="gene ID" value="PSU_v2.g7849"/>
</dbReference>
<evidence type="ECO:0000313" key="3">
    <source>
        <dbReference type="WBParaSite" id="PSU_v2.g7849.t1"/>
    </source>
</evidence>
<evidence type="ECO:0000313" key="2">
    <source>
        <dbReference type="Proteomes" id="UP000887577"/>
    </source>
</evidence>
<sequence>MLKLFTVFVLFFIIVLVEAKQPSILVPLYIYPEDNAWQPFYNAIKNFSNVKFDVIVNVENGPGNGKYPGRDYIAGVAKLRLFSNVRIIGYVYTSYGKRSAAQVNADVNKYANWKSYTKDNIRIDGIFFDEVPEAANMATYLKILTGTNVPKPFYNVTDNIVFFESPWSQYSSNQLTQVKGLESKSSVIIHTFTGTDAEQQSTVAKWAAAGIASVYITTSADYDSVSSKWIQLCAAVENTKK</sequence>
<dbReference type="Proteomes" id="UP000887577">
    <property type="component" value="Unplaced"/>
</dbReference>
<dbReference type="PANTHER" id="PTHR35040">
    <property type="match status" value="1"/>
</dbReference>
<dbReference type="Pfam" id="PF12138">
    <property type="entry name" value="Spherulin4"/>
    <property type="match status" value="2"/>
</dbReference>